<keyword evidence="6" id="KW-0961">Cell wall biogenesis/degradation</keyword>
<comment type="pathway">
    <text evidence="1">Cell wall biogenesis; peptidoglycan biosynthesis.</text>
</comment>
<dbReference type="SUPFAM" id="SSF141523">
    <property type="entry name" value="L,D-transpeptidase catalytic domain-like"/>
    <property type="match status" value="1"/>
</dbReference>
<dbReference type="InterPro" id="IPR052905">
    <property type="entry name" value="LD-transpeptidase_YkuD-like"/>
</dbReference>
<keyword evidence="4" id="KW-0133">Cell shape</keyword>
<dbReference type="Gene3D" id="1.10.101.10">
    <property type="entry name" value="PGBD-like superfamily/PGBD"/>
    <property type="match status" value="1"/>
</dbReference>
<dbReference type="Proteomes" id="UP001220530">
    <property type="component" value="Chromosome"/>
</dbReference>
<dbReference type="InterPro" id="IPR036366">
    <property type="entry name" value="PGBDSf"/>
</dbReference>
<evidence type="ECO:0000259" key="10">
    <source>
        <dbReference type="Pfam" id="PF20142"/>
    </source>
</evidence>
<proteinExistence type="inferred from homology"/>
<evidence type="ECO:0000256" key="5">
    <source>
        <dbReference type="ARBA" id="ARBA00022984"/>
    </source>
</evidence>
<dbReference type="PANTHER" id="PTHR41533:SF2">
    <property type="entry name" value="BLR7131 PROTEIN"/>
    <property type="match status" value="1"/>
</dbReference>
<reference evidence="11 12" key="1">
    <citation type="submission" date="2023-02" db="EMBL/GenBank/DDBJ databases">
        <title>Devosia algicola sp. nov., isolated from the phycosphere of marine algae.</title>
        <authorList>
            <person name="Kim J.M."/>
            <person name="Lee J.K."/>
            <person name="Choi B.J."/>
            <person name="Bayburt H."/>
            <person name="Jeon C.O."/>
        </authorList>
    </citation>
    <scope>NUCLEOTIDE SEQUENCE [LARGE SCALE GENOMIC DNA]</scope>
    <source>
        <strain evidence="11 12">G20-9</strain>
    </source>
</reference>
<evidence type="ECO:0000313" key="12">
    <source>
        <dbReference type="Proteomes" id="UP001220530"/>
    </source>
</evidence>
<name>A0ABY7YIV8_9HYPH</name>
<feature type="domain" description="Peptidoglycan binding-like" evidence="8">
    <location>
        <begin position="260"/>
        <end position="309"/>
    </location>
</feature>
<dbReference type="Pfam" id="PF01471">
    <property type="entry name" value="PG_binding_1"/>
    <property type="match status" value="1"/>
</dbReference>
<sequence length="460" mass="49549">MIAAFSGHAGPHGGKDFMIKLSVCLLASTLCLGMALPAAAQDVKVASTTLTRIVIAPPQTALARTIKTGLSAAYYGARRDTAAYDEAQKLYFFYGERHFEPLWLNQAADGSLAFSPTAQAIVSIFADAAKEGLRPTDYLTPNLDVAAAAGDPAKMAALETAFSAALVRYADNLLNGRIRPGSISSDLDIAPKSLDATQLLLDIAKGQDPKTVLAKFEPKHREFLQLKSALANFDADAKNDKVSIPSGPSLRLGMSDERVQLLRQRLDLTDTVDDPSIYDAAIVAAVKDFQASKSLTADGIAGPATIAALNGGPTVTRDDIIANMERWRWMPTDLGDFNVLVNVPEYRLSVNQNGKSIYSTRVVVGSKAHPTPIFSDNIRHLVVNPYWNVPSSIIKNEIAGKTLANPNYIASQNMDLIYNGNVISANQVNWSEPRQQLSVPRTPASRCEQCIGSDQVPVPQ</sequence>
<keyword evidence="12" id="KW-1185">Reference proteome</keyword>
<evidence type="ECO:0000256" key="6">
    <source>
        <dbReference type="ARBA" id="ARBA00023316"/>
    </source>
</evidence>
<evidence type="ECO:0000256" key="1">
    <source>
        <dbReference type="ARBA" id="ARBA00004752"/>
    </source>
</evidence>
<dbReference type="CDD" id="cd16913">
    <property type="entry name" value="YkuD_like"/>
    <property type="match status" value="1"/>
</dbReference>
<dbReference type="SUPFAM" id="SSF47090">
    <property type="entry name" value="PGBD-like"/>
    <property type="match status" value="1"/>
</dbReference>
<dbReference type="InterPro" id="IPR002477">
    <property type="entry name" value="Peptidoglycan-bd-like"/>
</dbReference>
<keyword evidence="7" id="KW-0732">Signal</keyword>
<organism evidence="11 12">
    <name type="scientific">Devosia algicola</name>
    <dbReference type="NCBI Taxonomy" id="3026418"/>
    <lineage>
        <taxon>Bacteria</taxon>
        <taxon>Pseudomonadati</taxon>
        <taxon>Pseudomonadota</taxon>
        <taxon>Alphaproteobacteria</taxon>
        <taxon>Hyphomicrobiales</taxon>
        <taxon>Devosiaceae</taxon>
        <taxon>Devosia</taxon>
    </lineage>
</organism>
<feature type="signal peptide" evidence="7">
    <location>
        <begin position="1"/>
        <end position="40"/>
    </location>
</feature>
<evidence type="ECO:0000256" key="4">
    <source>
        <dbReference type="ARBA" id="ARBA00022960"/>
    </source>
</evidence>
<keyword evidence="5" id="KW-0573">Peptidoglycan synthesis</keyword>
<dbReference type="RefSeq" id="WP_282217607.1">
    <property type="nucleotide sequence ID" value="NZ_CP118246.1"/>
</dbReference>
<keyword evidence="3" id="KW-0808">Transferase</keyword>
<evidence type="ECO:0000256" key="7">
    <source>
        <dbReference type="SAM" id="SignalP"/>
    </source>
</evidence>
<feature type="domain" description="L,D-transpeptidase scaffold" evidence="10">
    <location>
        <begin position="92"/>
        <end position="230"/>
    </location>
</feature>
<dbReference type="Pfam" id="PF03734">
    <property type="entry name" value="YkuD"/>
    <property type="match status" value="1"/>
</dbReference>
<evidence type="ECO:0000259" key="8">
    <source>
        <dbReference type="Pfam" id="PF01471"/>
    </source>
</evidence>
<dbReference type="InterPro" id="IPR005490">
    <property type="entry name" value="LD_TPept_cat_dom"/>
</dbReference>
<evidence type="ECO:0000259" key="9">
    <source>
        <dbReference type="Pfam" id="PF03734"/>
    </source>
</evidence>
<dbReference type="Pfam" id="PF20142">
    <property type="entry name" value="Scaffold"/>
    <property type="match status" value="1"/>
</dbReference>
<accession>A0ABY7YIV8</accession>
<evidence type="ECO:0000313" key="11">
    <source>
        <dbReference type="EMBL" id="WDR01196.1"/>
    </source>
</evidence>
<dbReference type="InterPro" id="IPR045380">
    <property type="entry name" value="LD_TPept_scaffold_dom"/>
</dbReference>
<dbReference type="PANTHER" id="PTHR41533">
    <property type="entry name" value="L,D-TRANSPEPTIDASE HI_1667-RELATED"/>
    <property type="match status" value="1"/>
</dbReference>
<dbReference type="InterPro" id="IPR038063">
    <property type="entry name" value="Transpep_catalytic_dom"/>
</dbReference>
<feature type="chain" id="PRO_5046369394" evidence="7">
    <location>
        <begin position="41"/>
        <end position="460"/>
    </location>
</feature>
<protein>
    <submittedName>
        <fullName evidence="11">L,D-transpeptidase family protein</fullName>
    </submittedName>
</protein>
<feature type="domain" description="L,D-TPase catalytic" evidence="9">
    <location>
        <begin position="339"/>
        <end position="418"/>
    </location>
</feature>
<gene>
    <name evidence="11" type="ORF">PSQ19_09955</name>
</gene>
<evidence type="ECO:0000256" key="3">
    <source>
        <dbReference type="ARBA" id="ARBA00022679"/>
    </source>
</evidence>
<dbReference type="InterPro" id="IPR036365">
    <property type="entry name" value="PGBD-like_sf"/>
</dbReference>
<comment type="similarity">
    <text evidence="2">Belongs to the YkuD family.</text>
</comment>
<evidence type="ECO:0000256" key="2">
    <source>
        <dbReference type="ARBA" id="ARBA00005992"/>
    </source>
</evidence>
<dbReference type="EMBL" id="CP118246">
    <property type="protein sequence ID" value="WDR01196.1"/>
    <property type="molecule type" value="Genomic_DNA"/>
</dbReference>